<evidence type="ECO:0000313" key="3">
    <source>
        <dbReference type="EMBL" id="TMW55983.1"/>
    </source>
</evidence>
<sequence>MTSDAQPSQSYMALIQPQVDTHQVVALAVDEDKTDRHGAPKKASDERAHLLPAMARDGRTSPVSALHTNNERVYPCPYESAVLTNKTDHTASPAKTIDGDQQQQLIVRARPSVMTKLFGKTVSTPIDISPSLKESGHHASEPRSYGSIETKRRNSILRMNSARSPHDRQLKKSASVEFMLHDEEVKEVNKSRRMSGSNFGRDMPRRLTIEEKEELYRERPDLEIGPAPFFQEHLDELRRRNQRRLLYAIFGGVLCLVFLMVFYYLLTIE</sequence>
<keyword evidence="4" id="KW-1185">Reference proteome</keyword>
<proteinExistence type="predicted"/>
<gene>
    <name evidence="3" type="ORF">Poli38472_008631</name>
</gene>
<evidence type="ECO:0000313" key="4">
    <source>
        <dbReference type="Proteomes" id="UP000794436"/>
    </source>
</evidence>
<keyword evidence="2" id="KW-0472">Membrane</keyword>
<evidence type="ECO:0000256" key="1">
    <source>
        <dbReference type="SAM" id="MobiDB-lite"/>
    </source>
</evidence>
<dbReference type="Proteomes" id="UP000794436">
    <property type="component" value="Unassembled WGS sequence"/>
</dbReference>
<dbReference type="AlphaFoldDB" id="A0A8K1C3X4"/>
<reference evidence="3" key="1">
    <citation type="submission" date="2019-03" db="EMBL/GenBank/DDBJ databases">
        <title>Long read genome sequence of the mycoparasitic Pythium oligandrum ATCC 38472 isolated from sugarbeet rhizosphere.</title>
        <authorList>
            <person name="Gaulin E."/>
        </authorList>
    </citation>
    <scope>NUCLEOTIDE SEQUENCE</scope>
    <source>
        <strain evidence="3">ATCC 38472_TT</strain>
    </source>
</reference>
<protein>
    <submittedName>
        <fullName evidence="3">Uncharacterized protein</fullName>
    </submittedName>
</protein>
<accession>A0A8K1C3X4</accession>
<feature type="region of interest" description="Disordered" evidence="1">
    <location>
        <begin position="128"/>
        <end position="149"/>
    </location>
</feature>
<dbReference type="EMBL" id="SPLM01000146">
    <property type="protein sequence ID" value="TMW55983.1"/>
    <property type="molecule type" value="Genomic_DNA"/>
</dbReference>
<keyword evidence="2" id="KW-1133">Transmembrane helix</keyword>
<name>A0A8K1C3X4_PYTOL</name>
<feature type="transmembrane region" description="Helical" evidence="2">
    <location>
        <begin position="245"/>
        <end position="266"/>
    </location>
</feature>
<organism evidence="3 4">
    <name type="scientific">Pythium oligandrum</name>
    <name type="common">Mycoparasitic fungus</name>
    <dbReference type="NCBI Taxonomy" id="41045"/>
    <lineage>
        <taxon>Eukaryota</taxon>
        <taxon>Sar</taxon>
        <taxon>Stramenopiles</taxon>
        <taxon>Oomycota</taxon>
        <taxon>Peronosporomycetes</taxon>
        <taxon>Pythiales</taxon>
        <taxon>Pythiaceae</taxon>
        <taxon>Pythium</taxon>
    </lineage>
</organism>
<evidence type="ECO:0000256" key="2">
    <source>
        <dbReference type="SAM" id="Phobius"/>
    </source>
</evidence>
<dbReference type="OrthoDB" id="77109at2759"/>
<comment type="caution">
    <text evidence="3">The sequence shown here is derived from an EMBL/GenBank/DDBJ whole genome shotgun (WGS) entry which is preliminary data.</text>
</comment>
<keyword evidence="2" id="KW-0812">Transmembrane</keyword>